<evidence type="ECO:0000313" key="7">
    <source>
        <dbReference type="Proteomes" id="UP000184512"/>
    </source>
</evidence>
<evidence type="ECO:0000313" key="6">
    <source>
        <dbReference type="EMBL" id="SHI82916.1"/>
    </source>
</evidence>
<dbReference type="STRING" id="1123357.SAMN02745244_01164"/>
<keyword evidence="7" id="KW-1185">Reference proteome</keyword>
<evidence type="ECO:0000256" key="2">
    <source>
        <dbReference type="ARBA" id="ARBA00022603"/>
    </source>
</evidence>
<dbReference type="InterPro" id="IPR029063">
    <property type="entry name" value="SAM-dependent_MTases_sf"/>
</dbReference>
<dbReference type="Proteomes" id="UP000184512">
    <property type="component" value="Unassembled WGS sequence"/>
</dbReference>
<dbReference type="Gene3D" id="3.40.50.150">
    <property type="entry name" value="Vaccinia Virus protein VP39"/>
    <property type="match status" value="2"/>
</dbReference>
<accession>A0A1M6EBP8</accession>
<evidence type="ECO:0000256" key="4">
    <source>
        <dbReference type="ARBA" id="ARBA00047942"/>
    </source>
</evidence>
<keyword evidence="2" id="KW-0489">Methyltransferase</keyword>
<name>A0A1M6EBP8_9ACTN</name>
<dbReference type="PANTHER" id="PTHR33841">
    <property type="entry name" value="DNA METHYLTRANSFERASE YEEA-RELATED"/>
    <property type="match status" value="1"/>
</dbReference>
<organism evidence="6 7">
    <name type="scientific">Tessaracoccus bendigoensis DSM 12906</name>
    <dbReference type="NCBI Taxonomy" id="1123357"/>
    <lineage>
        <taxon>Bacteria</taxon>
        <taxon>Bacillati</taxon>
        <taxon>Actinomycetota</taxon>
        <taxon>Actinomycetes</taxon>
        <taxon>Propionibacteriales</taxon>
        <taxon>Propionibacteriaceae</taxon>
        <taxon>Tessaracoccus</taxon>
    </lineage>
</organism>
<reference evidence="6 7" key="1">
    <citation type="submission" date="2016-11" db="EMBL/GenBank/DDBJ databases">
        <authorList>
            <person name="Jaros S."/>
            <person name="Januszkiewicz K."/>
            <person name="Wedrychowicz H."/>
        </authorList>
    </citation>
    <scope>NUCLEOTIDE SEQUENCE [LARGE SCALE GENOMIC DNA]</scope>
    <source>
        <strain evidence="6 7">DSM 12906</strain>
    </source>
</reference>
<dbReference type="SUPFAM" id="SSF53335">
    <property type="entry name" value="S-adenosyl-L-methionine-dependent methyltransferases"/>
    <property type="match status" value="1"/>
</dbReference>
<dbReference type="GO" id="GO:0009007">
    <property type="term" value="F:site-specific DNA-methyltransferase (adenine-specific) activity"/>
    <property type="evidence" value="ECO:0007669"/>
    <property type="project" value="UniProtKB-EC"/>
</dbReference>
<dbReference type="RefSeq" id="WP_073186595.1">
    <property type="nucleotide sequence ID" value="NZ_FQZG01000016.1"/>
</dbReference>
<dbReference type="InterPro" id="IPR050953">
    <property type="entry name" value="N4_N6_ade-DNA_methylase"/>
</dbReference>
<evidence type="ECO:0000256" key="5">
    <source>
        <dbReference type="SAM" id="MobiDB-lite"/>
    </source>
</evidence>
<dbReference type="OrthoDB" id="4280289at2"/>
<dbReference type="EMBL" id="FQZG01000016">
    <property type="protein sequence ID" value="SHI82916.1"/>
    <property type="molecule type" value="Genomic_DNA"/>
</dbReference>
<evidence type="ECO:0000256" key="3">
    <source>
        <dbReference type="ARBA" id="ARBA00022679"/>
    </source>
</evidence>
<dbReference type="EC" id="2.1.1.72" evidence="1"/>
<feature type="compositionally biased region" description="Basic and acidic residues" evidence="5">
    <location>
        <begin position="392"/>
        <end position="413"/>
    </location>
</feature>
<protein>
    <recommendedName>
        <fullName evidence="1">site-specific DNA-methyltransferase (adenine-specific)</fullName>
        <ecNumber evidence="1">2.1.1.72</ecNumber>
    </recommendedName>
</protein>
<feature type="region of interest" description="Disordered" evidence="5">
    <location>
        <begin position="366"/>
        <end position="413"/>
    </location>
</feature>
<dbReference type="GO" id="GO:0032259">
    <property type="term" value="P:methylation"/>
    <property type="evidence" value="ECO:0007669"/>
    <property type="project" value="UniProtKB-KW"/>
</dbReference>
<proteinExistence type="predicted"/>
<gene>
    <name evidence="6" type="ORF">SAMN02745244_01164</name>
</gene>
<sequence length="1619" mass="180689">MADSDALLVVEDWISEHFFTTDARKESYLARVLDRVKQWRDAEHLTTKSRFTADRSKLATAMAALYADDGPDPDAAAALHADLRRILGYEPGPYNTTVNGPVRLLRSPGLEPTLALVEAKPAATLDELFARHAETLAEPYVVDDEDPILSATKLVSTLFLDHEETKFALIMAGRWLVVAEASRWPEGRYLAVDLHTVAERGDTKQGGEIDRALVAVDAESLAPDADGNIWWDATLEASVAHTVGVSADLREGVRESIELIANEVVDRRRAQGLDPLPQSQAQPLALQSLRFLYRILFLLYAEASPELKILPVGDPDYARGYSLDRLRELVQVELASPRARSGTHLYESLALLFRLVDRGHSLVEDPSPLVEELDGGAGERLETYETHPSPLVEERRSEATERPSPLVEERGSEATERLETYESTNDRLVERGLEFQPLRADLFSPQATSLIDEVGLGNHALQEVLRRLLLSKERSGKERGFISYVELGINQLGAVYEGLMSYTGSFADVDLYEVARDGNPEKGSWVVPVDRADHLADKDFVLDTDPVTGQKSRRRYTRGQFVFRLSGRQRQRSASYYTPEVLTKFTVSEALAELLDQDGHTTTAEEILGLSVCEPALGSGAFAIEAVRQLAEQYLKRRQEELGERVDPDVYPAELQKVKAYLALHNVYGVDLNATAVEFAEITLWLDTMAEGLQAPWFGLRLRRGNSLVGASRSFYTRDQVNDKRWLTAPPTAEPLTDIAARIEQDRPELSGSGGRVHHWLLPAAGWGATSESKEAKELVPDRVASVRAWRKSIKTKPTKRQLDQLVAISHQAEELWAMAYRRLKVAEEQSARHIKLWGNPLADPPFPLVEPVAGEERAAQPRRNPVSNAPTRTVTREQIEQSLADNDGAYRRLRRMMDAWTALWFWPLTGDEVAPPTLDQWIDAAQGILGTQKLSSRGSKQGMGTLSPADQWEAMADQENFELAGAGARRIRDVLDDHPWLRVCDDVASEQGFFHWQLDFATVFGRGGFDLQVGNPPWVRPDVDTDALLAESDPWWQLAFKPSEAVRASRRLETLEIPGAGDTLTAGAAEMVALKEYVGNAATYPELLGLRPDLYRCFMARTWRHMCRTGAVGLIHLDSHFTDERAGGFRAETYPRLRRHWHFINELLLFNEIEDHKTYAVNIYRGPRSVCFLNASNLYHPDTVMRSIRHDGLGEEPGFKHGGHWDLRPHKYRIQGVTEETLRVWRDVLEAPGLPGPSTRMLYTVNRSSADALARLSRSGRVSELGVSFSSGWNETIDREKGRFTQGWGVASWEDAILQGPHLHVGNPFFKSPNPTMKHNQDWSLMNTEALAPDALPVTAYKQAGDRALYAAAYGAWDGVPVRDHYRVAWRAMAANTGERTLIAALIPPGAAHIHGVNSLSVPDPRLLVLIEGVLSSLLADFGIRSAPKSAVTVEAVGRTAAPELTHPLLPRLLLRTLRLNCLTQAYADLWADVWNPAFTSDEWLLGKAYADAPDLGDVGQAWTADTPLRRDVDRRNALVEIDALMATMLGVTADELSTIYRTQFAVLHGYDQNDYIYDANGRLVPTQVRQLWRKKGDKLTEEERTATHPAGTVYTYELPFAPRDREADFHTAMSALT</sequence>
<keyword evidence="3" id="KW-0808">Transferase</keyword>
<comment type="catalytic activity">
    <reaction evidence="4">
        <text>a 2'-deoxyadenosine in DNA + S-adenosyl-L-methionine = an N(6)-methyl-2'-deoxyadenosine in DNA + S-adenosyl-L-homocysteine + H(+)</text>
        <dbReference type="Rhea" id="RHEA:15197"/>
        <dbReference type="Rhea" id="RHEA-COMP:12418"/>
        <dbReference type="Rhea" id="RHEA-COMP:12419"/>
        <dbReference type="ChEBI" id="CHEBI:15378"/>
        <dbReference type="ChEBI" id="CHEBI:57856"/>
        <dbReference type="ChEBI" id="CHEBI:59789"/>
        <dbReference type="ChEBI" id="CHEBI:90615"/>
        <dbReference type="ChEBI" id="CHEBI:90616"/>
        <dbReference type="EC" id="2.1.1.72"/>
    </reaction>
</comment>
<dbReference type="PANTHER" id="PTHR33841:SF1">
    <property type="entry name" value="DNA METHYLTRANSFERASE A"/>
    <property type="match status" value="1"/>
</dbReference>
<evidence type="ECO:0000256" key="1">
    <source>
        <dbReference type="ARBA" id="ARBA00011900"/>
    </source>
</evidence>